<evidence type="ECO:0000313" key="3">
    <source>
        <dbReference type="EMBL" id="QKX62417.1"/>
    </source>
</evidence>
<feature type="region of interest" description="Disordered" evidence="1">
    <location>
        <begin position="54"/>
        <end position="119"/>
    </location>
</feature>
<dbReference type="Proteomes" id="UP000509510">
    <property type="component" value="Chromosome V"/>
</dbReference>
<gene>
    <name evidence="3" type="ORF">TRUGW13939_09578</name>
</gene>
<dbReference type="InterPro" id="IPR054505">
    <property type="entry name" value="Myb_DNA-bind_8"/>
</dbReference>
<dbReference type="AlphaFoldDB" id="A0A7H8R8J4"/>
<proteinExistence type="predicted"/>
<name>A0A7H8R8J4_TALRU</name>
<accession>A0A7H8R8J4</accession>
<feature type="domain" description="Myb-like DNA-binding" evidence="2">
    <location>
        <begin position="8"/>
        <end position="54"/>
    </location>
</feature>
<dbReference type="RefSeq" id="XP_035348591.1">
    <property type="nucleotide sequence ID" value="XM_035492698.1"/>
</dbReference>
<dbReference type="Pfam" id="PF22980">
    <property type="entry name" value="Myb_DNA-bind_8"/>
    <property type="match status" value="1"/>
</dbReference>
<dbReference type="GeneID" id="55997061"/>
<dbReference type="EMBL" id="CP055902">
    <property type="protein sequence ID" value="QKX62417.1"/>
    <property type="molecule type" value="Genomic_DNA"/>
</dbReference>
<protein>
    <recommendedName>
        <fullName evidence="2">Myb-like DNA-binding domain-containing protein</fullName>
    </recommendedName>
</protein>
<evidence type="ECO:0000313" key="4">
    <source>
        <dbReference type="Proteomes" id="UP000509510"/>
    </source>
</evidence>
<feature type="compositionally biased region" description="Gly residues" evidence="1">
    <location>
        <begin position="98"/>
        <end position="108"/>
    </location>
</feature>
<feature type="compositionally biased region" description="Low complexity" evidence="1">
    <location>
        <begin position="59"/>
        <end position="72"/>
    </location>
</feature>
<keyword evidence="4" id="KW-1185">Reference proteome</keyword>
<evidence type="ECO:0000256" key="1">
    <source>
        <dbReference type="SAM" id="MobiDB-lite"/>
    </source>
</evidence>
<sequence length="190" mass="19430">MAARITENDQIQFLLSCVRHSNYGQVDFDPVVEECQIISKGAAAKRLSRLLKRYPAGAKSSTTSSNTTNSKTPKPATGESNDEEEEKDTAVGQKSGRSGKGNGGGGGSPAKKSSAGPVVGGIVKKTASTATKGRKGKAAAVSAAPVSATETPGFGEDGLLDGINVKTEEDYDDGMYNASLDPAGLFGSDA</sequence>
<evidence type="ECO:0000259" key="2">
    <source>
        <dbReference type="Pfam" id="PF22980"/>
    </source>
</evidence>
<dbReference type="OrthoDB" id="5353914at2759"/>
<dbReference type="KEGG" id="trg:TRUGW13939_09578"/>
<organism evidence="3 4">
    <name type="scientific">Talaromyces rugulosus</name>
    <name type="common">Penicillium rugulosum</name>
    <dbReference type="NCBI Taxonomy" id="121627"/>
    <lineage>
        <taxon>Eukaryota</taxon>
        <taxon>Fungi</taxon>
        <taxon>Dikarya</taxon>
        <taxon>Ascomycota</taxon>
        <taxon>Pezizomycotina</taxon>
        <taxon>Eurotiomycetes</taxon>
        <taxon>Eurotiomycetidae</taxon>
        <taxon>Eurotiales</taxon>
        <taxon>Trichocomaceae</taxon>
        <taxon>Talaromyces</taxon>
        <taxon>Talaromyces sect. Islandici</taxon>
    </lineage>
</organism>
<reference evidence="4" key="1">
    <citation type="submission" date="2020-06" db="EMBL/GenBank/DDBJ databases">
        <title>A chromosome-scale genome assembly of Talaromyces rugulosus W13939.</title>
        <authorList>
            <person name="Wang B."/>
            <person name="Guo L."/>
            <person name="Ye K."/>
            <person name="Wang L."/>
        </authorList>
    </citation>
    <scope>NUCLEOTIDE SEQUENCE [LARGE SCALE GENOMIC DNA]</scope>
    <source>
        <strain evidence="4">W13939</strain>
    </source>
</reference>